<dbReference type="PRINTS" id="PR00412">
    <property type="entry name" value="EPOXHYDRLASE"/>
</dbReference>
<dbReference type="InterPro" id="IPR029058">
    <property type="entry name" value="AB_hydrolase_fold"/>
</dbReference>
<dbReference type="SUPFAM" id="SSF53474">
    <property type="entry name" value="alpha/beta-Hydrolases"/>
    <property type="match status" value="1"/>
</dbReference>
<name>A0A024SCY4_HYPJR</name>
<evidence type="ECO:0000256" key="1">
    <source>
        <dbReference type="ARBA" id="ARBA00010088"/>
    </source>
</evidence>
<dbReference type="PANTHER" id="PTHR21661">
    <property type="entry name" value="EPOXIDE HYDROLASE 1-RELATED"/>
    <property type="match status" value="1"/>
</dbReference>
<dbReference type="GO" id="GO:0097176">
    <property type="term" value="P:epoxide metabolic process"/>
    <property type="evidence" value="ECO:0007669"/>
    <property type="project" value="TreeGrafter"/>
</dbReference>
<dbReference type="AlphaFoldDB" id="A0A024SCY4"/>
<dbReference type="InterPro" id="IPR010497">
    <property type="entry name" value="Epoxide_hydro_N"/>
</dbReference>
<organism evidence="7 8">
    <name type="scientific">Hypocrea jecorina (strain ATCC 56765 / BCRC 32924 / NRRL 11460 / Rut C-30)</name>
    <name type="common">Trichoderma reesei</name>
    <dbReference type="NCBI Taxonomy" id="1344414"/>
    <lineage>
        <taxon>Eukaryota</taxon>
        <taxon>Fungi</taxon>
        <taxon>Dikarya</taxon>
        <taxon>Ascomycota</taxon>
        <taxon>Pezizomycotina</taxon>
        <taxon>Sordariomycetes</taxon>
        <taxon>Hypocreomycetidae</taxon>
        <taxon>Hypocreales</taxon>
        <taxon>Hypocreaceae</taxon>
        <taxon>Trichoderma</taxon>
    </lineage>
</organism>
<reference evidence="8" key="1">
    <citation type="journal article" date="2013" name="Ind. Biotechnol.">
        <title>Comparative genomics analysis of Trichoderma reesei strains.</title>
        <authorList>
            <person name="Koike H."/>
            <person name="Aerts A."/>
            <person name="LaButti K."/>
            <person name="Grigoriev I.V."/>
            <person name="Baker S.E."/>
        </authorList>
    </citation>
    <scope>NUCLEOTIDE SEQUENCE [LARGE SCALE GENOMIC DNA]</scope>
    <source>
        <strain evidence="8">ATCC 56765 / BCRC 32924 / NRRL 11460 / Rut C-30</strain>
    </source>
</reference>
<feature type="chain" id="PRO_5012881397" evidence="5">
    <location>
        <begin position="16"/>
        <end position="419"/>
    </location>
</feature>
<dbReference type="InterPro" id="IPR000639">
    <property type="entry name" value="Epox_hydrolase-like"/>
</dbReference>
<keyword evidence="3 7" id="KW-0378">Hydrolase</keyword>
<dbReference type="Pfam" id="PF06441">
    <property type="entry name" value="EHN"/>
    <property type="match status" value="1"/>
</dbReference>
<dbReference type="EMBL" id="KI911143">
    <property type="protein sequence ID" value="ETS03199.1"/>
    <property type="molecule type" value="Genomic_DNA"/>
</dbReference>
<evidence type="ECO:0000313" key="8">
    <source>
        <dbReference type="Proteomes" id="UP000024376"/>
    </source>
</evidence>
<dbReference type="Gene3D" id="3.40.50.1820">
    <property type="entry name" value="alpha/beta hydrolase"/>
    <property type="match status" value="1"/>
</dbReference>
<evidence type="ECO:0000256" key="2">
    <source>
        <dbReference type="ARBA" id="ARBA00022797"/>
    </source>
</evidence>
<feature type="domain" description="Epoxide hydrolase N-terminal" evidence="6">
    <location>
        <begin position="31"/>
        <end position="136"/>
    </location>
</feature>
<evidence type="ECO:0000256" key="5">
    <source>
        <dbReference type="SAM" id="SignalP"/>
    </source>
</evidence>
<feature type="active site" description="Nucleophile" evidence="4">
    <location>
        <position position="205"/>
    </location>
</feature>
<dbReference type="PIRSF" id="PIRSF001112">
    <property type="entry name" value="Epoxide_hydrolase"/>
    <property type="match status" value="1"/>
</dbReference>
<feature type="active site" description="Proton donor" evidence="4">
    <location>
        <position position="343"/>
    </location>
</feature>
<dbReference type="KEGG" id="trr:M419DRAFT_34094"/>
<dbReference type="HOGENOM" id="CLU_019414_0_0_1"/>
<accession>A0A024SCY4</accession>
<evidence type="ECO:0000259" key="6">
    <source>
        <dbReference type="Pfam" id="PF06441"/>
    </source>
</evidence>
<feature type="signal peptide" evidence="5">
    <location>
        <begin position="1"/>
        <end position="15"/>
    </location>
</feature>
<evidence type="ECO:0000256" key="3">
    <source>
        <dbReference type="ARBA" id="ARBA00022801"/>
    </source>
</evidence>
<protein>
    <submittedName>
        <fullName evidence="7">Alpha/beta-hydrolase</fullName>
    </submittedName>
</protein>
<evidence type="ECO:0000256" key="4">
    <source>
        <dbReference type="PIRSR" id="PIRSR001112-1"/>
    </source>
</evidence>
<evidence type="ECO:0000313" key="7">
    <source>
        <dbReference type="EMBL" id="ETS03199.1"/>
    </source>
</evidence>
<feature type="active site" description="Proton acceptor" evidence="4">
    <location>
        <position position="397"/>
    </location>
</feature>
<dbReference type="GO" id="GO:0004301">
    <property type="term" value="F:epoxide hydrolase activity"/>
    <property type="evidence" value="ECO:0007669"/>
    <property type="project" value="TreeGrafter"/>
</dbReference>
<dbReference type="PANTHER" id="PTHR21661:SF35">
    <property type="entry name" value="EPOXIDE HYDROLASE"/>
    <property type="match status" value="1"/>
</dbReference>
<dbReference type="Proteomes" id="UP000024376">
    <property type="component" value="Unassembled WGS sequence"/>
</dbReference>
<comment type="similarity">
    <text evidence="1">Belongs to the peptidase S33 family.</text>
</comment>
<keyword evidence="2" id="KW-0058">Aromatic hydrocarbons catabolism</keyword>
<gene>
    <name evidence="7" type="ORF">M419DRAFT_34094</name>
</gene>
<proteinExistence type="inferred from homology"/>
<sequence>MRLNILSALVVSVTGASVLSNRHSDKDYKLRPFTLSLDSRVPRMLELVKNTQLPDAPEYPDLSPDAGIPLSTLQSLRTEWLTKFSWKKEQAAINKYPQFTAEIEGLTIHFVHQKSRAPDAIPLVLFHGWPGSFLEFLPLVKDLTSKAKTPAGKSVAFDVIIPNLPGYGPSTAPPANWTTADTARIINTLMTEVLGYKTYATHGTDWGCSVAYHLYSSYNTTVRASQLVFLPFFPYTPDQLTDAGIALNELEQFEEGSFMEWYTSGQGYFQEQTTKESVSGPNTIGLALYDNPVGQLAWIGEKFLNWSDPRAGTDPSVLTHNEILAAVSLYYLTKSFNSAGFIYYQNQNGFATNYTKAQTDAPLLFSSFKYNVAFWPPALVEKTGNLVVYNNHNFGGHFPSLDNPPAMIADLRQIADYWE</sequence>
<dbReference type="OrthoDB" id="7130006at2759"/>
<keyword evidence="5" id="KW-0732">Signal</keyword>
<dbReference type="InterPro" id="IPR016292">
    <property type="entry name" value="Epoxide_hydrolase"/>
</dbReference>